<evidence type="ECO:0000256" key="1">
    <source>
        <dbReference type="SAM" id="Phobius"/>
    </source>
</evidence>
<keyword evidence="1" id="KW-0472">Membrane</keyword>
<dbReference type="Proteomes" id="UP000277582">
    <property type="component" value="Unassembled WGS sequence"/>
</dbReference>
<sequence>MDKMLSALILIGIVILAIPFVMMWEAMEESFYGKTFLYWLSRQHLGDTGWVLLFWSSLIIGFIILRICAYLYQGSESPRARARIKI</sequence>
<feature type="transmembrane region" description="Helical" evidence="1">
    <location>
        <begin position="7"/>
        <end position="27"/>
    </location>
</feature>
<comment type="caution">
    <text evidence="2">The sequence shown here is derived from an EMBL/GenBank/DDBJ whole genome shotgun (WGS) entry which is preliminary data.</text>
</comment>
<keyword evidence="1" id="KW-0812">Transmembrane</keyword>
<dbReference type="EMBL" id="RCOS01000114">
    <property type="protein sequence ID" value="RSN73466.1"/>
    <property type="molecule type" value="Genomic_DNA"/>
</dbReference>
<organism evidence="2 3">
    <name type="scientific">Candidatus Methanodesulfokora washburnensis</name>
    <dbReference type="NCBI Taxonomy" id="2478471"/>
    <lineage>
        <taxon>Archaea</taxon>
        <taxon>Thermoproteota</taxon>
        <taxon>Candidatus Korarchaeia</taxon>
        <taxon>Candidatus Korarchaeia incertae sedis</taxon>
        <taxon>Candidatus Methanodesulfokora</taxon>
    </lineage>
</organism>
<gene>
    <name evidence="2" type="ORF">D6D85_10270</name>
</gene>
<evidence type="ECO:0000313" key="3">
    <source>
        <dbReference type="Proteomes" id="UP000277582"/>
    </source>
</evidence>
<dbReference type="AlphaFoldDB" id="A0A429GI59"/>
<accession>A0A429GI59</accession>
<name>A0A429GI59_9CREN</name>
<evidence type="ECO:0000313" key="2">
    <source>
        <dbReference type="EMBL" id="RSN73466.1"/>
    </source>
</evidence>
<reference evidence="2 3" key="1">
    <citation type="submission" date="2018-10" db="EMBL/GenBank/DDBJ databases">
        <title>Co-occurring genomic capacity for anaerobic methane metabolism and dissimilatory sulfite reduction discovered in the Korarchaeota.</title>
        <authorList>
            <person name="Mckay L.J."/>
            <person name="Dlakic M."/>
            <person name="Fields M.W."/>
            <person name="Delmont T.O."/>
            <person name="Eren A.M."/>
            <person name="Jay Z.J."/>
            <person name="Klingelsmith K.B."/>
            <person name="Rusch D.B."/>
            <person name="Inskeep W.P."/>
        </authorList>
    </citation>
    <scope>NUCLEOTIDE SEQUENCE [LARGE SCALE GENOMIC DNA]</scope>
    <source>
        <strain evidence="2 3">MDKW</strain>
    </source>
</reference>
<feature type="transmembrane region" description="Helical" evidence="1">
    <location>
        <begin position="50"/>
        <end position="72"/>
    </location>
</feature>
<proteinExistence type="predicted"/>
<protein>
    <submittedName>
        <fullName evidence="2">Uncharacterized protein</fullName>
    </submittedName>
</protein>
<keyword evidence="1" id="KW-1133">Transmembrane helix</keyword>
<keyword evidence="3" id="KW-1185">Reference proteome</keyword>